<sequence>CTPRGDIATVDDSNMCAICCILHFCIAFRDELTYELSCVKTSSATGLSKATIGRILKEKRETNELKSPSKKRP</sequence>
<reference evidence="1" key="2">
    <citation type="submission" date="2023-05" db="EMBL/GenBank/DDBJ databases">
        <authorList>
            <person name="Fouks B."/>
        </authorList>
    </citation>
    <scope>NUCLEOTIDE SEQUENCE</scope>
    <source>
        <strain evidence="1">Stay&amp;Tobe</strain>
        <tissue evidence="1">Testes</tissue>
    </source>
</reference>
<feature type="non-terminal residue" evidence="1">
    <location>
        <position position="73"/>
    </location>
</feature>
<name>A0AAD7ZYT6_DIPPU</name>
<organism evidence="1 2">
    <name type="scientific">Diploptera punctata</name>
    <name type="common">Pacific beetle cockroach</name>
    <dbReference type="NCBI Taxonomy" id="6984"/>
    <lineage>
        <taxon>Eukaryota</taxon>
        <taxon>Metazoa</taxon>
        <taxon>Ecdysozoa</taxon>
        <taxon>Arthropoda</taxon>
        <taxon>Hexapoda</taxon>
        <taxon>Insecta</taxon>
        <taxon>Pterygota</taxon>
        <taxon>Neoptera</taxon>
        <taxon>Polyneoptera</taxon>
        <taxon>Dictyoptera</taxon>
        <taxon>Blattodea</taxon>
        <taxon>Blaberoidea</taxon>
        <taxon>Blaberidae</taxon>
        <taxon>Diplopterinae</taxon>
        <taxon>Diploptera</taxon>
    </lineage>
</organism>
<proteinExistence type="predicted"/>
<accession>A0AAD7ZYT6</accession>
<reference evidence="1" key="1">
    <citation type="journal article" date="2023" name="IScience">
        <title>Live-bearing cockroach genome reveals convergent evolutionary mechanisms linked to viviparity in insects and beyond.</title>
        <authorList>
            <person name="Fouks B."/>
            <person name="Harrison M.C."/>
            <person name="Mikhailova A.A."/>
            <person name="Marchal E."/>
            <person name="English S."/>
            <person name="Carruthers M."/>
            <person name="Jennings E.C."/>
            <person name="Chiamaka E.L."/>
            <person name="Frigard R.A."/>
            <person name="Pippel M."/>
            <person name="Attardo G.M."/>
            <person name="Benoit J.B."/>
            <person name="Bornberg-Bauer E."/>
            <person name="Tobe S.S."/>
        </authorList>
    </citation>
    <scope>NUCLEOTIDE SEQUENCE</scope>
    <source>
        <strain evidence="1">Stay&amp;Tobe</strain>
    </source>
</reference>
<keyword evidence="2" id="KW-1185">Reference proteome</keyword>
<protein>
    <submittedName>
        <fullName evidence="1">Uncharacterized protein</fullName>
    </submittedName>
</protein>
<dbReference type="EMBL" id="JASPKZ010004955">
    <property type="protein sequence ID" value="KAJ9589269.1"/>
    <property type="molecule type" value="Genomic_DNA"/>
</dbReference>
<comment type="caution">
    <text evidence="1">The sequence shown here is derived from an EMBL/GenBank/DDBJ whole genome shotgun (WGS) entry which is preliminary data.</text>
</comment>
<evidence type="ECO:0000313" key="2">
    <source>
        <dbReference type="Proteomes" id="UP001233999"/>
    </source>
</evidence>
<dbReference type="Proteomes" id="UP001233999">
    <property type="component" value="Unassembled WGS sequence"/>
</dbReference>
<gene>
    <name evidence="1" type="ORF">L9F63_017514</name>
</gene>
<dbReference type="AlphaFoldDB" id="A0AAD7ZYT6"/>
<evidence type="ECO:0000313" key="1">
    <source>
        <dbReference type="EMBL" id="KAJ9589269.1"/>
    </source>
</evidence>
<feature type="non-terminal residue" evidence="1">
    <location>
        <position position="1"/>
    </location>
</feature>